<evidence type="ECO:0000256" key="2">
    <source>
        <dbReference type="ARBA" id="ARBA00012438"/>
    </source>
</evidence>
<dbReference type="PANTHER" id="PTHR24421">
    <property type="entry name" value="NITRATE/NITRITE SENSOR PROTEIN NARX-RELATED"/>
    <property type="match status" value="1"/>
</dbReference>
<keyword evidence="9" id="KW-0812">Transmembrane</keyword>
<keyword evidence="6 12" id="KW-0418">Kinase</keyword>
<protein>
    <recommendedName>
        <fullName evidence="2">histidine kinase</fullName>
        <ecNumber evidence="2">2.7.13.3</ecNumber>
    </recommendedName>
</protein>
<dbReference type="InterPro" id="IPR036890">
    <property type="entry name" value="HATPase_C_sf"/>
</dbReference>
<feature type="transmembrane region" description="Helical" evidence="9">
    <location>
        <begin position="12"/>
        <end position="36"/>
    </location>
</feature>
<dbReference type="Pfam" id="PF02518">
    <property type="entry name" value="HATPase_c"/>
    <property type="match status" value="1"/>
</dbReference>
<dbReference type="EMBL" id="JAGGMR010000001">
    <property type="protein sequence ID" value="MBP2190431.1"/>
    <property type="molecule type" value="Genomic_DNA"/>
</dbReference>
<accession>A0ABS4QFE4</accession>
<evidence type="ECO:0000256" key="5">
    <source>
        <dbReference type="ARBA" id="ARBA00022741"/>
    </source>
</evidence>
<dbReference type="Gene3D" id="1.20.5.1930">
    <property type="match status" value="1"/>
</dbReference>
<evidence type="ECO:0000313" key="13">
    <source>
        <dbReference type="Proteomes" id="UP001519325"/>
    </source>
</evidence>
<evidence type="ECO:0000256" key="9">
    <source>
        <dbReference type="SAM" id="Phobius"/>
    </source>
</evidence>
<keyword evidence="9" id="KW-1133">Transmembrane helix</keyword>
<keyword evidence="9" id="KW-0472">Membrane</keyword>
<comment type="catalytic activity">
    <reaction evidence="1">
        <text>ATP + protein L-histidine = ADP + protein N-phospho-L-histidine.</text>
        <dbReference type="EC" id="2.7.13.3"/>
    </reaction>
</comment>
<dbReference type="InterPro" id="IPR050482">
    <property type="entry name" value="Sensor_HK_TwoCompSys"/>
</dbReference>
<feature type="domain" description="Signal transduction histidine kinase subgroup 3 dimerisation and phosphoacceptor" evidence="11">
    <location>
        <begin position="189"/>
        <end position="256"/>
    </location>
</feature>
<evidence type="ECO:0000256" key="1">
    <source>
        <dbReference type="ARBA" id="ARBA00000085"/>
    </source>
</evidence>
<keyword evidence="13" id="KW-1185">Reference proteome</keyword>
<evidence type="ECO:0000259" key="10">
    <source>
        <dbReference type="Pfam" id="PF02518"/>
    </source>
</evidence>
<reference evidence="12 13" key="1">
    <citation type="submission" date="2021-03" db="EMBL/GenBank/DDBJ databases">
        <title>Sequencing the genomes of 1000 actinobacteria strains.</title>
        <authorList>
            <person name="Klenk H.-P."/>
        </authorList>
    </citation>
    <scope>NUCLEOTIDE SEQUENCE [LARGE SCALE GENOMIC DNA]</scope>
    <source>
        <strain evidence="12 13">DSM 45516</strain>
    </source>
</reference>
<keyword evidence="7" id="KW-0067">ATP-binding</keyword>
<dbReference type="InterPro" id="IPR011712">
    <property type="entry name" value="Sig_transdc_His_kin_sub3_dim/P"/>
</dbReference>
<dbReference type="RefSeq" id="WP_307869638.1">
    <property type="nucleotide sequence ID" value="NZ_JAGGMR010000001.1"/>
</dbReference>
<organism evidence="12 13">
    <name type="scientific">Nocardia goodfellowii</name>
    <dbReference type="NCBI Taxonomy" id="882446"/>
    <lineage>
        <taxon>Bacteria</taxon>
        <taxon>Bacillati</taxon>
        <taxon>Actinomycetota</taxon>
        <taxon>Actinomycetes</taxon>
        <taxon>Mycobacteriales</taxon>
        <taxon>Nocardiaceae</taxon>
        <taxon>Nocardia</taxon>
    </lineage>
</organism>
<name>A0ABS4QFE4_9NOCA</name>
<feature type="transmembrane region" description="Helical" evidence="9">
    <location>
        <begin position="135"/>
        <end position="155"/>
    </location>
</feature>
<feature type="transmembrane region" description="Helical" evidence="9">
    <location>
        <begin position="42"/>
        <end position="60"/>
    </location>
</feature>
<comment type="caution">
    <text evidence="12">The sequence shown here is derived from an EMBL/GenBank/DDBJ whole genome shotgun (WGS) entry which is preliminary data.</text>
</comment>
<keyword evidence="8" id="KW-0902">Two-component regulatory system</keyword>
<feature type="domain" description="Histidine kinase/HSP90-like ATPase" evidence="10">
    <location>
        <begin position="302"/>
        <end position="391"/>
    </location>
</feature>
<dbReference type="EC" id="2.7.13.3" evidence="2"/>
<evidence type="ECO:0000313" key="12">
    <source>
        <dbReference type="EMBL" id="MBP2190431.1"/>
    </source>
</evidence>
<dbReference type="PANTHER" id="PTHR24421:SF10">
    <property type="entry name" value="NITRATE_NITRITE SENSOR PROTEIN NARQ"/>
    <property type="match status" value="1"/>
</dbReference>
<evidence type="ECO:0000259" key="11">
    <source>
        <dbReference type="Pfam" id="PF07730"/>
    </source>
</evidence>
<evidence type="ECO:0000256" key="4">
    <source>
        <dbReference type="ARBA" id="ARBA00022679"/>
    </source>
</evidence>
<evidence type="ECO:0000256" key="3">
    <source>
        <dbReference type="ARBA" id="ARBA00022553"/>
    </source>
</evidence>
<dbReference type="Pfam" id="PF07730">
    <property type="entry name" value="HisKA_3"/>
    <property type="match status" value="1"/>
</dbReference>
<dbReference type="InterPro" id="IPR003594">
    <property type="entry name" value="HATPase_dom"/>
</dbReference>
<sequence length="394" mass="41817">MRQWHALSSTTQDVLIALFLFTISVVLYLSGLYPMAGASTQVALPLRFAILAVLCCASLFRRRLPGTALAVGVLPLVADTLLGSTLPVWLVYSDLIYAAVLYGSRAVSRGTAAVSAAGTLVIGVAVWIGVGDWRAFAVAIAASFAFVGTPVWWAFQVRQHKEIAAAEHTRAQAMALVAELDRRAAIADERKTMARDLHDVIAGHLSAIAIQSEAALGVLGKSDRDPKVAGIIASIRSNSVSALQEMRTMIGLLRDDGADEDVAAPRKLAQLPILIDAARAAGISVRVQDSLNGTPLPSAVDQAAYRIVQEALTNAMKHAPGQPVDIDVRAQEASLVVTVRNPTSVRRAGEPVDTTARRGLMNMRERAAALGGSFTAEPSDGHWEVRALLPLSVI</sequence>
<proteinExistence type="predicted"/>
<keyword evidence="3" id="KW-0597">Phosphoprotein</keyword>
<evidence type="ECO:0000256" key="8">
    <source>
        <dbReference type="ARBA" id="ARBA00023012"/>
    </source>
</evidence>
<keyword evidence="4" id="KW-0808">Transferase</keyword>
<keyword evidence="5" id="KW-0547">Nucleotide-binding</keyword>
<dbReference type="Proteomes" id="UP001519325">
    <property type="component" value="Unassembled WGS sequence"/>
</dbReference>
<dbReference type="CDD" id="cd16917">
    <property type="entry name" value="HATPase_UhpB-NarQ-NarX-like"/>
    <property type="match status" value="1"/>
</dbReference>
<dbReference type="Gene3D" id="3.30.565.10">
    <property type="entry name" value="Histidine kinase-like ATPase, C-terminal domain"/>
    <property type="match status" value="1"/>
</dbReference>
<feature type="transmembrane region" description="Helical" evidence="9">
    <location>
        <begin position="112"/>
        <end position="130"/>
    </location>
</feature>
<dbReference type="SUPFAM" id="SSF55874">
    <property type="entry name" value="ATPase domain of HSP90 chaperone/DNA topoisomerase II/histidine kinase"/>
    <property type="match status" value="1"/>
</dbReference>
<evidence type="ECO:0000256" key="6">
    <source>
        <dbReference type="ARBA" id="ARBA00022777"/>
    </source>
</evidence>
<evidence type="ECO:0000256" key="7">
    <source>
        <dbReference type="ARBA" id="ARBA00022840"/>
    </source>
</evidence>
<dbReference type="GO" id="GO:0016301">
    <property type="term" value="F:kinase activity"/>
    <property type="evidence" value="ECO:0007669"/>
    <property type="project" value="UniProtKB-KW"/>
</dbReference>
<feature type="transmembrane region" description="Helical" evidence="9">
    <location>
        <begin position="67"/>
        <end position="92"/>
    </location>
</feature>
<gene>
    <name evidence="12" type="ORF">BJ987_003332</name>
</gene>